<name>A0A3Q9RP55_9BACI</name>
<accession>A0A3Q9RP55</accession>
<evidence type="ECO:0000313" key="1">
    <source>
        <dbReference type="EMBL" id="AZV43552.1"/>
    </source>
</evidence>
<evidence type="ECO:0000313" key="2">
    <source>
        <dbReference type="Proteomes" id="UP000283095"/>
    </source>
</evidence>
<dbReference type="Proteomes" id="UP000283095">
    <property type="component" value="Chromosome"/>
</dbReference>
<sequence>MRIKNIGSFVQKVKINRVTLNIGLDFQKTGYERVVEKVEIKRGKIKDRLEKSVFGIGILGDIKMVNFKREYTVWSGMLERCYDEKFHSYHRYGGRGVTVCERWAYIHQLPK</sequence>
<proteinExistence type="predicted"/>
<dbReference type="KEGG" id="pasa:BAOM_2943"/>
<dbReference type="EMBL" id="CP026095">
    <property type="protein sequence ID" value="AZV43552.1"/>
    <property type="molecule type" value="Genomic_DNA"/>
</dbReference>
<protein>
    <submittedName>
        <fullName evidence="1">Uncharacterized protein</fullName>
    </submittedName>
</protein>
<reference evidence="1 2" key="1">
    <citation type="submission" date="2018-01" db="EMBL/GenBank/DDBJ databases">
        <title>Bacillus asahii Genome sequencing and assembly.</title>
        <authorList>
            <person name="Jiang H."/>
            <person name="Feng Y."/>
            <person name="Zhao F."/>
            <person name="Lin X."/>
        </authorList>
    </citation>
    <scope>NUCLEOTIDE SEQUENCE [LARGE SCALE GENOMIC DNA]</scope>
    <source>
        <strain evidence="1 2">OM18</strain>
    </source>
</reference>
<dbReference type="AlphaFoldDB" id="A0A3Q9RP55"/>
<gene>
    <name evidence="1" type="ORF">BAOM_2943</name>
</gene>
<organism evidence="1 2">
    <name type="scientific">Peribacillus asahii</name>
    <dbReference type="NCBI Taxonomy" id="228899"/>
    <lineage>
        <taxon>Bacteria</taxon>
        <taxon>Bacillati</taxon>
        <taxon>Bacillota</taxon>
        <taxon>Bacilli</taxon>
        <taxon>Bacillales</taxon>
        <taxon>Bacillaceae</taxon>
        <taxon>Peribacillus</taxon>
    </lineage>
</organism>